<dbReference type="AlphaFoldDB" id="A0A251VEI0"/>
<organism evidence="1 2">
    <name type="scientific">Helianthus annuus</name>
    <name type="common">Common sunflower</name>
    <dbReference type="NCBI Taxonomy" id="4232"/>
    <lineage>
        <taxon>Eukaryota</taxon>
        <taxon>Viridiplantae</taxon>
        <taxon>Streptophyta</taxon>
        <taxon>Embryophyta</taxon>
        <taxon>Tracheophyta</taxon>
        <taxon>Spermatophyta</taxon>
        <taxon>Magnoliopsida</taxon>
        <taxon>eudicotyledons</taxon>
        <taxon>Gunneridae</taxon>
        <taxon>Pentapetalae</taxon>
        <taxon>asterids</taxon>
        <taxon>campanulids</taxon>
        <taxon>Asterales</taxon>
        <taxon>Asteraceae</taxon>
        <taxon>Asteroideae</taxon>
        <taxon>Heliantheae alliance</taxon>
        <taxon>Heliantheae</taxon>
        <taxon>Helianthus</taxon>
    </lineage>
</organism>
<sequence length="139" mass="16127">MSSSQSPITNLLGLSLHASLHTYQWPCKPLVISFSLLLHTRDLHTYLQHFQRFIHTHKQTHELAQLLLMFFKLHVFQEILMDLAGVGSFYAALRIKMSSMVFEFGRCVLFLDETCLSNLGIIQYLLTILNELKNNLYDL</sequence>
<evidence type="ECO:0000313" key="2">
    <source>
        <dbReference type="Proteomes" id="UP000215914"/>
    </source>
</evidence>
<dbReference type="Proteomes" id="UP000215914">
    <property type="component" value="Chromosome 2"/>
</dbReference>
<name>A0A251VEI0_HELAN</name>
<proteinExistence type="predicted"/>
<evidence type="ECO:0000313" key="1">
    <source>
        <dbReference type="EMBL" id="OTG33990.1"/>
    </source>
</evidence>
<gene>
    <name evidence="1" type="ORF">HannXRQ_Chr02g0040731</name>
</gene>
<dbReference type="InParanoid" id="A0A251VEI0"/>
<reference evidence="2" key="1">
    <citation type="journal article" date="2017" name="Nature">
        <title>The sunflower genome provides insights into oil metabolism, flowering and Asterid evolution.</title>
        <authorList>
            <person name="Badouin H."/>
            <person name="Gouzy J."/>
            <person name="Grassa C.J."/>
            <person name="Murat F."/>
            <person name="Staton S.E."/>
            <person name="Cottret L."/>
            <person name="Lelandais-Briere C."/>
            <person name="Owens G.L."/>
            <person name="Carrere S."/>
            <person name="Mayjonade B."/>
            <person name="Legrand L."/>
            <person name="Gill N."/>
            <person name="Kane N.C."/>
            <person name="Bowers J.E."/>
            <person name="Hubner S."/>
            <person name="Bellec A."/>
            <person name="Berard A."/>
            <person name="Berges H."/>
            <person name="Blanchet N."/>
            <person name="Boniface M.C."/>
            <person name="Brunel D."/>
            <person name="Catrice O."/>
            <person name="Chaidir N."/>
            <person name="Claudel C."/>
            <person name="Donnadieu C."/>
            <person name="Faraut T."/>
            <person name="Fievet G."/>
            <person name="Helmstetter N."/>
            <person name="King M."/>
            <person name="Knapp S.J."/>
            <person name="Lai Z."/>
            <person name="Le Paslier M.C."/>
            <person name="Lippi Y."/>
            <person name="Lorenzon L."/>
            <person name="Mandel J.R."/>
            <person name="Marage G."/>
            <person name="Marchand G."/>
            <person name="Marquand E."/>
            <person name="Bret-Mestries E."/>
            <person name="Morien E."/>
            <person name="Nambeesan S."/>
            <person name="Nguyen T."/>
            <person name="Pegot-Espagnet P."/>
            <person name="Pouilly N."/>
            <person name="Raftis F."/>
            <person name="Sallet E."/>
            <person name="Schiex T."/>
            <person name="Thomas J."/>
            <person name="Vandecasteele C."/>
            <person name="Vares D."/>
            <person name="Vear F."/>
            <person name="Vautrin S."/>
            <person name="Crespi M."/>
            <person name="Mangin B."/>
            <person name="Burke J.M."/>
            <person name="Salse J."/>
            <person name="Munos S."/>
            <person name="Vincourt P."/>
            <person name="Rieseberg L.H."/>
            <person name="Langlade N.B."/>
        </authorList>
    </citation>
    <scope>NUCLEOTIDE SEQUENCE [LARGE SCALE GENOMIC DNA]</scope>
    <source>
        <strain evidence="2">cv. SF193</strain>
    </source>
</reference>
<accession>A0A251VEI0</accession>
<protein>
    <submittedName>
        <fullName evidence="1">Uncharacterized protein</fullName>
    </submittedName>
</protein>
<keyword evidence="2" id="KW-1185">Reference proteome</keyword>
<dbReference type="EMBL" id="CM007891">
    <property type="protein sequence ID" value="OTG33990.1"/>
    <property type="molecule type" value="Genomic_DNA"/>
</dbReference>